<evidence type="ECO:0000256" key="2">
    <source>
        <dbReference type="PROSITE-ProRule" id="PRU00176"/>
    </source>
</evidence>
<dbReference type="SUPFAM" id="SSF54928">
    <property type="entry name" value="RNA-binding domain, RBD"/>
    <property type="match status" value="2"/>
</dbReference>
<dbReference type="Pfam" id="PF00076">
    <property type="entry name" value="RRM_1"/>
    <property type="match status" value="1"/>
</dbReference>
<dbReference type="PROSITE" id="PS50102">
    <property type="entry name" value="RRM"/>
    <property type="match status" value="1"/>
</dbReference>
<comment type="caution">
    <text evidence="5">The sequence shown here is derived from an EMBL/GenBank/DDBJ whole genome shotgun (WGS) entry which is preliminary data.</text>
</comment>
<sequence>MEDRGQKVESNSFFISSITDIPESKLSVLGYYQIRAYSWELSGERRKFAEVSYHSISEADKAYNTLNGISIDSQPIRFLLKRAATTLWLTGLPGIVYNRDLFTGLQDLTPGLINVTIPQNPEVPGISCLGIAVLTYDTHSHAEDALAILKNPARLYNQNYRVFVNRDIQVMWAEPFFDLNSYLAKETRNVFVSNLPVNASIRLIEEELSCFGQIERIRRYATFAIVTMKTTSDAKALMKSNGLLVDGRKWKIYPAVRINEDPYEPDLYRHLKHQAPRSHPSSSSTNEPAYELSVLQLSTADRQRLYEVIQASPAFPCNRESFVKGLSVDLLNKARKLLQHSRRPSETVAPKDYLLTHDNKLVAGYEPIKKPRYSDPPRFPETQKRLPEPAAPTLIEPKSSIRYDQRFDAHASRFSNDSPARFPNEIAHFQNESNPPAYFPYSQQPNVGNQQHVDRNMAQNHPISPEQMQNLTAEQKMHYFYYLNNPGAYYNQYGPY</sequence>
<dbReference type="CDD" id="cd00590">
    <property type="entry name" value="RRM_SF"/>
    <property type="match status" value="2"/>
</dbReference>
<dbReference type="InterPro" id="IPR000504">
    <property type="entry name" value="RRM_dom"/>
</dbReference>
<proteinExistence type="predicted"/>
<evidence type="ECO:0000313" key="5">
    <source>
        <dbReference type="EMBL" id="CAG9329773.1"/>
    </source>
</evidence>
<dbReference type="GO" id="GO:0003723">
    <property type="term" value="F:RNA binding"/>
    <property type="evidence" value="ECO:0007669"/>
    <property type="project" value="UniProtKB-UniRule"/>
</dbReference>
<accession>A0AAU9JVL4</accession>
<reference evidence="5" key="1">
    <citation type="submission" date="2021-09" db="EMBL/GenBank/DDBJ databases">
        <authorList>
            <consortium name="AG Swart"/>
            <person name="Singh M."/>
            <person name="Singh A."/>
            <person name="Seah K."/>
            <person name="Emmerich C."/>
        </authorList>
    </citation>
    <scope>NUCLEOTIDE SEQUENCE</scope>
    <source>
        <strain evidence="5">ATCC30299</strain>
    </source>
</reference>
<dbReference type="InterPro" id="IPR035979">
    <property type="entry name" value="RBD_domain_sf"/>
</dbReference>
<dbReference type="AlphaFoldDB" id="A0AAU9JVL4"/>
<feature type="domain" description="RRM" evidence="4">
    <location>
        <begin position="188"/>
        <end position="257"/>
    </location>
</feature>
<gene>
    <name evidence="5" type="ORF">BSTOLATCC_MIC49392</name>
</gene>
<feature type="region of interest" description="Disordered" evidence="3">
    <location>
        <begin position="368"/>
        <end position="392"/>
    </location>
</feature>
<dbReference type="SMART" id="SM00360">
    <property type="entry name" value="RRM"/>
    <property type="match status" value="2"/>
</dbReference>
<keyword evidence="6" id="KW-1185">Reference proteome</keyword>
<dbReference type="EMBL" id="CAJZBQ010000048">
    <property type="protein sequence ID" value="CAG9329773.1"/>
    <property type="molecule type" value="Genomic_DNA"/>
</dbReference>
<evidence type="ECO:0000259" key="4">
    <source>
        <dbReference type="PROSITE" id="PS50102"/>
    </source>
</evidence>
<dbReference type="PANTHER" id="PTHR21245">
    <property type="entry name" value="HETEROGENEOUS NUCLEAR RIBONUCLEOPROTEIN"/>
    <property type="match status" value="1"/>
</dbReference>
<protein>
    <recommendedName>
        <fullName evidence="4">RRM domain-containing protein</fullName>
    </recommendedName>
</protein>
<evidence type="ECO:0000256" key="1">
    <source>
        <dbReference type="ARBA" id="ARBA00022884"/>
    </source>
</evidence>
<dbReference type="Proteomes" id="UP001162131">
    <property type="component" value="Unassembled WGS sequence"/>
</dbReference>
<keyword evidence="1 2" id="KW-0694">RNA-binding</keyword>
<dbReference type="Gene3D" id="3.30.70.330">
    <property type="match status" value="1"/>
</dbReference>
<name>A0AAU9JVL4_9CILI</name>
<organism evidence="5 6">
    <name type="scientific">Blepharisma stoltei</name>
    <dbReference type="NCBI Taxonomy" id="1481888"/>
    <lineage>
        <taxon>Eukaryota</taxon>
        <taxon>Sar</taxon>
        <taxon>Alveolata</taxon>
        <taxon>Ciliophora</taxon>
        <taxon>Postciliodesmatophora</taxon>
        <taxon>Heterotrichea</taxon>
        <taxon>Heterotrichida</taxon>
        <taxon>Blepharismidae</taxon>
        <taxon>Blepharisma</taxon>
    </lineage>
</organism>
<dbReference type="InterPro" id="IPR012677">
    <property type="entry name" value="Nucleotide-bd_a/b_plait_sf"/>
</dbReference>
<evidence type="ECO:0000256" key="3">
    <source>
        <dbReference type="SAM" id="MobiDB-lite"/>
    </source>
</evidence>
<evidence type="ECO:0000313" key="6">
    <source>
        <dbReference type="Proteomes" id="UP001162131"/>
    </source>
</evidence>